<dbReference type="InterPro" id="IPR009073">
    <property type="entry name" value="HscB_oligo_C"/>
</dbReference>
<dbReference type="HAMAP" id="MF_00682">
    <property type="entry name" value="HscB"/>
    <property type="match status" value="1"/>
</dbReference>
<comment type="similarity">
    <text evidence="1 4">Belongs to the HscB family.</text>
</comment>
<dbReference type="CDD" id="cd06257">
    <property type="entry name" value="DnaJ"/>
    <property type="match status" value="1"/>
</dbReference>
<dbReference type="AlphaFoldDB" id="A0A840RCF6"/>
<evidence type="ECO:0000256" key="4">
    <source>
        <dbReference type="HAMAP-Rule" id="MF_00682"/>
    </source>
</evidence>
<dbReference type="NCBIfam" id="NF002935">
    <property type="entry name" value="PRK03578.1"/>
    <property type="match status" value="1"/>
</dbReference>
<dbReference type="SUPFAM" id="SSF47144">
    <property type="entry name" value="HSC20 (HSCB), C-terminal oligomerisation domain"/>
    <property type="match status" value="1"/>
</dbReference>
<keyword evidence="5" id="KW-0175">Coiled coil</keyword>
<dbReference type="PROSITE" id="PS50076">
    <property type="entry name" value="DNAJ_2"/>
    <property type="match status" value="1"/>
</dbReference>
<dbReference type="RefSeq" id="WP_184099589.1">
    <property type="nucleotide sequence ID" value="NZ_JACHHN010000003.1"/>
</dbReference>
<evidence type="ECO:0000256" key="3">
    <source>
        <dbReference type="ARBA" id="ARBA00025596"/>
    </source>
</evidence>
<dbReference type="InterPro" id="IPR036386">
    <property type="entry name" value="HscB_C_sf"/>
</dbReference>
<dbReference type="InterPro" id="IPR004640">
    <property type="entry name" value="HscB"/>
</dbReference>
<name>A0A840RCF6_9NEIS</name>
<keyword evidence="2 4" id="KW-0143">Chaperone</keyword>
<dbReference type="Gene3D" id="1.10.287.110">
    <property type="entry name" value="DnaJ domain"/>
    <property type="match status" value="1"/>
</dbReference>
<evidence type="ECO:0000256" key="1">
    <source>
        <dbReference type="ARBA" id="ARBA00010476"/>
    </source>
</evidence>
<organism evidence="7 8">
    <name type="scientific">Silvimonas terrae</name>
    <dbReference type="NCBI Taxonomy" id="300266"/>
    <lineage>
        <taxon>Bacteria</taxon>
        <taxon>Pseudomonadati</taxon>
        <taxon>Pseudomonadota</taxon>
        <taxon>Betaproteobacteria</taxon>
        <taxon>Neisseriales</taxon>
        <taxon>Chitinibacteraceae</taxon>
        <taxon>Silvimonas</taxon>
    </lineage>
</organism>
<evidence type="ECO:0000256" key="2">
    <source>
        <dbReference type="ARBA" id="ARBA00023186"/>
    </source>
</evidence>
<feature type="domain" description="J" evidence="6">
    <location>
        <begin position="8"/>
        <end position="80"/>
    </location>
</feature>
<reference evidence="7 8" key="1">
    <citation type="submission" date="2020-08" db="EMBL/GenBank/DDBJ databases">
        <title>Genomic Encyclopedia of Type Strains, Phase IV (KMG-IV): sequencing the most valuable type-strain genomes for metagenomic binning, comparative biology and taxonomic classification.</title>
        <authorList>
            <person name="Goeker M."/>
        </authorList>
    </citation>
    <scope>NUCLEOTIDE SEQUENCE [LARGE SCALE GENOMIC DNA]</scope>
    <source>
        <strain evidence="7 8">DSM 18233</strain>
    </source>
</reference>
<dbReference type="Gene3D" id="1.20.1280.20">
    <property type="entry name" value="HscB, C-terminal domain"/>
    <property type="match status" value="1"/>
</dbReference>
<evidence type="ECO:0000256" key="5">
    <source>
        <dbReference type="SAM" id="Coils"/>
    </source>
</evidence>
<dbReference type="PANTHER" id="PTHR14021">
    <property type="entry name" value="IRON-SULFUR CLUSTER CO-CHAPERONE PROTEIN HSCB"/>
    <property type="match status" value="1"/>
</dbReference>
<dbReference type="PANTHER" id="PTHR14021:SF15">
    <property type="entry name" value="IRON-SULFUR CLUSTER CO-CHAPERONE PROTEIN HSCB"/>
    <property type="match status" value="1"/>
</dbReference>
<evidence type="ECO:0000259" key="6">
    <source>
        <dbReference type="PROSITE" id="PS50076"/>
    </source>
</evidence>
<dbReference type="EMBL" id="JACHHN010000003">
    <property type="protein sequence ID" value="MBB5191035.1"/>
    <property type="molecule type" value="Genomic_DNA"/>
</dbReference>
<dbReference type="SMART" id="SM00271">
    <property type="entry name" value="DnaJ"/>
    <property type="match status" value="1"/>
</dbReference>
<evidence type="ECO:0000313" key="8">
    <source>
        <dbReference type="Proteomes" id="UP000543030"/>
    </source>
</evidence>
<dbReference type="GO" id="GO:0044571">
    <property type="term" value="P:[2Fe-2S] cluster assembly"/>
    <property type="evidence" value="ECO:0007669"/>
    <property type="project" value="InterPro"/>
</dbReference>
<dbReference type="Pfam" id="PF07743">
    <property type="entry name" value="HSCB_C"/>
    <property type="match status" value="1"/>
</dbReference>
<sequence length="177" mass="20554">MNFDFNQNHFDVFQLPAVFALDAKALEAQYRALQATWHPDRFAGSDDAQKRLSLQVATRLNEGYQTLKSPVSRARYLLQLNGVDTQEETNTAMPMDFLMNQMIWREHIAEGKASQNVERLEELNHELREEIGALEDELSRLIDRESRYADAAMIVRKMRFMEKLDQEIGNAIESVLY</sequence>
<dbReference type="NCBIfam" id="TIGR00714">
    <property type="entry name" value="hscB"/>
    <property type="match status" value="1"/>
</dbReference>
<comment type="subunit">
    <text evidence="4">Interacts with HscA and stimulates its ATPase activity.</text>
</comment>
<proteinExistence type="inferred from homology"/>
<dbReference type="InterPro" id="IPR036869">
    <property type="entry name" value="J_dom_sf"/>
</dbReference>
<keyword evidence="8" id="KW-1185">Reference proteome</keyword>
<dbReference type="InterPro" id="IPR001623">
    <property type="entry name" value="DnaJ_domain"/>
</dbReference>
<dbReference type="GO" id="GO:0051259">
    <property type="term" value="P:protein complex oligomerization"/>
    <property type="evidence" value="ECO:0007669"/>
    <property type="project" value="InterPro"/>
</dbReference>
<protein>
    <recommendedName>
        <fullName evidence="4">Co-chaperone protein HscB homolog</fullName>
    </recommendedName>
</protein>
<gene>
    <name evidence="4" type="primary">hscB</name>
    <name evidence="7" type="ORF">HNQ50_001758</name>
</gene>
<dbReference type="GO" id="GO:0051087">
    <property type="term" value="F:protein-folding chaperone binding"/>
    <property type="evidence" value="ECO:0007669"/>
    <property type="project" value="InterPro"/>
</dbReference>
<comment type="caution">
    <text evidence="7">The sequence shown here is derived from an EMBL/GenBank/DDBJ whole genome shotgun (WGS) entry which is preliminary data.</text>
</comment>
<comment type="function">
    <text evidence="3 4">Co-chaperone involved in the maturation of iron-sulfur cluster-containing proteins. Seems to help targeting proteins to be folded toward HscA.</text>
</comment>
<feature type="coiled-coil region" evidence="5">
    <location>
        <begin position="110"/>
        <end position="144"/>
    </location>
</feature>
<dbReference type="Proteomes" id="UP000543030">
    <property type="component" value="Unassembled WGS sequence"/>
</dbReference>
<evidence type="ECO:0000313" key="7">
    <source>
        <dbReference type="EMBL" id="MBB5191035.1"/>
    </source>
</evidence>
<dbReference type="SUPFAM" id="SSF46565">
    <property type="entry name" value="Chaperone J-domain"/>
    <property type="match status" value="1"/>
</dbReference>
<accession>A0A840RCF6</accession>
<dbReference type="GO" id="GO:0001671">
    <property type="term" value="F:ATPase activator activity"/>
    <property type="evidence" value="ECO:0007669"/>
    <property type="project" value="InterPro"/>
</dbReference>
<dbReference type="GO" id="GO:0006457">
    <property type="term" value="P:protein folding"/>
    <property type="evidence" value="ECO:0007669"/>
    <property type="project" value="UniProtKB-UniRule"/>
</dbReference>